<dbReference type="SUPFAM" id="SSF57716">
    <property type="entry name" value="Glucocorticoid receptor-like (DNA-binding domain)"/>
    <property type="match status" value="2"/>
</dbReference>
<evidence type="ECO:0000313" key="12">
    <source>
        <dbReference type="EMBL" id="THD25668.1"/>
    </source>
</evidence>
<evidence type="ECO:0000256" key="5">
    <source>
        <dbReference type="ARBA" id="ARBA00023125"/>
    </source>
</evidence>
<dbReference type="EMBL" id="JXXN02001041">
    <property type="protein sequence ID" value="THD25668.1"/>
    <property type="molecule type" value="Genomic_DNA"/>
</dbReference>
<reference evidence="12" key="1">
    <citation type="submission" date="2019-03" db="EMBL/GenBank/DDBJ databases">
        <title>Improved annotation for the trematode Fasciola hepatica.</title>
        <authorList>
            <person name="Choi Y.-J."/>
            <person name="Martin J."/>
            <person name="Mitreva M."/>
        </authorList>
    </citation>
    <scope>NUCLEOTIDE SEQUENCE [LARGE SCALE GENOMIC DNA]</scope>
</reference>
<evidence type="ECO:0000256" key="3">
    <source>
        <dbReference type="ARBA" id="ARBA00022833"/>
    </source>
</evidence>
<evidence type="ECO:0000256" key="2">
    <source>
        <dbReference type="ARBA" id="ARBA00022771"/>
    </source>
</evidence>
<dbReference type="Gene3D" id="1.10.565.10">
    <property type="entry name" value="Retinoid X Receptor"/>
    <property type="match status" value="1"/>
</dbReference>
<dbReference type="InterPro" id="IPR013088">
    <property type="entry name" value="Znf_NHR/GATA"/>
</dbReference>
<feature type="region of interest" description="Disordered" evidence="9">
    <location>
        <begin position="896"/>
        <end position="930"/>
    </location>
</feature>
<feature type="domain" description="Nuclear receptor" evidence="10">
    <location>
        <begin position="327"/>
        <end position="404"/>
    </location>
</feature>
<dbReference type="GO" id="GO:0045944">
    <property type="term" value="P:positive regulation of transcription by RNA polymerase II"/>
    <property type="evidence" value="ECO:0007669"/>
    <property type="project" value="TreeGrafter"/>
</dbReference>
<comment type="caution">
    <text evidence="12">The sequence shown here is derived from an EMBL/GenBank/DDBJ whole genome shotgun (WGS) entry which is preliminary data.</text>
</comment>
<dbReference type="PROSITE" id="PS51030">
    <property type="entry name" value="NUCLEAR_REC_DBD_2"/>
    <property type="match status" value="2"/>
</dbReference>
<proteinExistence type="predicted"/>
<keyword evidence="13" id="KW-1185">Reference proteome</keyword>
<evidence type="ECO:0000256" key="9">
    <source>
        <dbReference type="SAM" id="MobiDB-lite"/>
    </source>
</evidence>
<dbReference type="Proteomes" id="UP000230066">
    <property type="component" value="Unassembled WGS sequence"/>
</dbReference>
<feature type="compositionally biased region" description="Low complexity" evidence="9">
    <location>
        <begin position="80"/>
        <end position="95"/>
    </location>
</feature>
<feature type="domain" description="NR LBD" evidence="11">
    <location>
        <begin position="1437"/>
        <end position="1676"/>
    </location>
</feature>
<dbReference type="PROSITE" id="PS00031">
    <property type="entry name" value="NUCLEAR_REC_DBD_1"/>
    <property type="match status" value="1"/>
</dbReference>
<feature type="compositionally biased region" description="Basic and acidic residues" evidence="9">
    <location>
        <begin position="1318"/>
        <end position="1327"/>
    </location>
</feature>
<evidence type="ECO:0000256" key="7">
    <source>
        <dbReference type="ARBA" id="ARBA00023170"/>
    </source>
</evidence>
<dbReference type="CDD" id="cd07157">
    <property type="entry name" value="2DBD_NR_DBD1"/>
    <property type="match status" value="1"/>
</dbReference>
<sequence>MLYDLSSESVGESTLSGSSAYLQQSVLSHPNVIVETSSNRSLISNSLMSFCQTSLGGNGGNRESTHGGPSTAIPGDVGCNSKSSSNSNTNRTNSKFIKPEQDVPYTTSTSIPSSPGLPSAGSTPTVSHIDPADHYNLIPHRNPSPRYRIHPSSYPMTIGALSGTHMEHMNAIATVTNTSDCTTTSTSYNNTIIFGSRSTRCPSEHMLSLSTLSSPVHMGGTNGTEHKLDPSTVYPQIIPITHPNPHSHNQHHHQLSQPYLPTHNLHHSSNIIHDPINTHRTSLGLGACTLAAMAAVATVGPMALNAQSNGGVPLFPRNTCNLGAKDRRPCDICGDISAGFHCNAYVCEACKKFFIRSSKGDNFTKYTCTKSNVCEINKDTRTHCQRCRYQKCLRLGMVLPGAAVFPATDISEIPCRVCGAKSSGFHFGAITCEGCKGFFRRTINERESQRYTCRNGGNCAVTGATRNNCKSCRYRRCLAVGMSKDGSRIGRQPNAVKHRCAIEIEQLRSAVSCSSSYSNKSPLKNYMPSPPFSLPSTRLALDDPGRTLMMNYSTTQLEHPPVSHTYASSVIPNTNAIYFRPTLSELNNSSGGMEPRSFIPNLNYPRSSTRLPLPYSSSSLPPPPPPPSLTATATGHHGQSHLHEFQLGPGVRSRQAIEATESENVSLHQLGYSANHTEEHIPPVQHATIVPHHYKSNAEATSNDGIGTVSEKQENNSVSPDLRKYNFDLEDYGDLRRVMDPTDAYGSQSPSTSLGPAIGLLQLSQAAQYYSQHEQVQQALRNCEPPQSNTKTELSERPAQLFNSETYGLHLPPSNLDSEEIKQEECDYHSTDGLRVDVWSAAPSAHMSHTKLRNPALHTPNWGVELMDTQTTPHPTGNVQPMTCIDTTTEYKLHQSDTVAHGSVSPSGTLSQSGRLGENGTGMEHGQCPCVTPPSASIQVHTMPVPLPYRDISAGLDLTETKPKSDSNPLVQQKNQHHYHPRQSLTSLSPSTVQSTIFPASVKSFDGAFDYKLTTPRGTAQSMLTESGGMNTAAGSLFIDSDADQSANTIVPRSESENVLIFEGNKPSSSSGLAYFSPSKAFLSRYNAICRKADQREQVLGSHLSPQMSMGSKYLTGPDEAQSSSECGANVAEYNREIGSEIPPENRRPCHMTEWASEWLRVGGRVPVTVQDSTSTYSAPDSSSVTNFLSCVQSRTINNEANRFQETSSPENPTAVVARYLKHTQSMLITSAPPAENFVEASSSCVQTVPYLTAHLSSQMAEASVEHDSPQEQSSETSSRQPKLLTLLEKVDLDTELYLSDWATNQLKLDITGSTRSDIRTREHSENEDPPTIRTTVTSDDVTNRSSVQQPINEMPGSQTCLYESQLSGHISNRPNVYGFLHPNASENGELPNTLTPVTESDCFHYSLPGQMINSSTLTETVTEALYSRLVSHGPLPAELFTDRILRAVRCLRSARSRISSTPELNECSGSELIWSRLMQHFEIYTHQIIQFARAVPGFRDLSRLDMKTLVQSGTYPILLLQLSRDQQTENMDCNYFDFSAVERPVVLRAFPILQRLADQLIGIGHMVNSLRLDQSEVGLLFCLALMHGDAHQELEEPNKVHAIYQQALLALEKHEQPRTNPDQRVRDLLAVIPVLIEMSREHQHIVKQLRRQYHNLTFPDLYVQMFRLDEDRDNDSFQLDRSD</sequence>
<keyword evidence="6" id="KW-0804">Transcription</keyword>
<dbReference type="PRINTS" id="PR00047">
    <property type="entry name" value="STROIDFINGER"/>
</dbReference>
<keyword evidence="4" id="KW-0805">Transcription regulation</keyword>
<dbReference type="PANTHER" id="PTHR24082:SF473">
    <property type="entry name" value="ECDYSONE-INDUCED PROTEIN 75B, ISOFORM B"/>
    <property type="match status" value="1"/>
</dbReference>
<feature type="compositionally biased region" description="Polar residues" evidence="9">
    <location>
        <begin position="1333"/>
        <end position="1356"/>
    </location>
</feature>
<dbReference type="PANTHER" id="PTHR24082">
    <property type="entry name" value="NUCLEAR HORMONE RECEPTOR"/>
    <property type="match status" value="1"/>
</dbReference>
<dbReference type="Gene3D" id="3.30.50.10">
    <property type="entry name" value="Erythroid Transcription Factor GATA-1, subunit A"/>
    <property type="match status" value="2"/>
</dbReference>
<dbReference type="Pfam" id="PF00105">
    <property type="entry name" value="zf-C4"/>
    <property type="match status" value="2"/>
</dbReference>
<dbReference type="GO" id="GO:0009755">
    <property type="term" value="P:hormone-mediated signaling pathway"/>
    <property type="evidence" value="ECO:0007669"/>
    <property type="project" value="TreeGrafter"/>
</dbReference>
<dbReference type="GO" id="GO:0000978">
    <property type="term" value="F:RNA polymerase II cis-regulatory region sequence-specific DNA binding"/>
    <property type="evidence" value="ECO:0007669"/>
    <property type="project" value="TreeGrafter"/>
</dbReference>
<dbReference type="GO" id="GO:0004879">
    <property type="term" value="F:nuclear receptor activity"/>
    <property type="evidence" value="ECO:0007669"/>
    <property type="project" value="TreeGrafter"/>
</dbReference>
<feature type="region of interest" description="Disordered" evidence="9">
    <location>
        <begin position="597"/>
        <end position="642"/>
    </location>
</feature>
<dbReference type="Pfam" id="PF00104">
    <property type="entry name" value="Hormone_recep"/>
    <property type="match status" value="1"/>
</dbReference>
<protein>
    <submittedName>
        <fullName evidence="12">Protein embryonic gonad</fullName>
    </submittedName>
</protein>
<dbReference type="SMART" id="SM00399">
    <property type="entry name" value="ZnF_C4"/>
    <property type="match status" value="2"/>
</dbReference>
<keyword evidence="1" id="KW-0479">Metal-binding</keyword>
<dbReference type="SUPFAM" id="SSF48508">
    <property type="entry name" value="Nuclear receptor ligand-binding domain"/>
    <property type="match status" value="1"/>
</dbReference>
<keyword evidence="3" id="KW-0862">Zinc</keyword>
<dbReference type="SMART" id="SM00430">
    <property type="entry name" value="HOLI"/>
    <property type="match status" value="1"/>
</dbReference>
<gene>
    <name evidence="12" type="ORF">D915_003604</name>
</gene>
<evidence type="ECO:0000256" key="1">
    <source>
        <dbReference type="ARBA" id="ARBA00022723"/>
    </source>
</evidence>
<evidence type="ECO:0000313" key="13">
    <source>
        <dbReference type="Proteomes" id="UP000230066"/>
    </source>
</evidence>
<organism evidence="12 13">
    <name type="scientific">Fasciola hepatica</name>
    <name type="common">Liver fluke</name>
    <dbReference type="NCBI Taxonomy" id="6192"/>
    <lineage>
        <taxon>Eukaryota</taxon>
        <taxon>Metazoa</taxon>
        <taxon>Spiralia</taxon>
        <taxon>Lophotrochozoa</taxon>
        <taxon>Platyhelminthes</taxon>
        <taxon>Trematoda</taxon>
        <taxon>Digenea</taxon>
        <taxon>Plagiorchiida</taxon>
        <taxon>Echinostomata</taxon>
        <taxon>Echinostomatoidea</taxon>
        <taxon>Fasciolidae</taxon>
        <taxon>Fasciola</taxon>
    </lineage>
</organism>
<feature type="region of interest" description="Disordered" evidence="9">
    <location>
        <begin position="1318"/>
        <end position="1356"/>
    </location>
</feature>
<dbReference type="GO" id="GO:0008270">
    <property type="term" value="F:zinc ion binding"/>
    <property type="evidence" value="ECO:0007669"/>
    <property type="project" value="UniProtKB-KW"/>
</dbReference>
<feature type="domain" description="Nuclear receptor" evidence="10">
    <location>
        <begin position="412"/>
        <end position="489"/>
    </location>
</feature>
<feature type="compositionally biased region" description="Low complexity" evidence="9">
    <location>
        <begin position="106"/>
        <end position="119"/>
    </location>
</feature>
<feature type="region of interest" description="Disordered" evidence="9">
    <location>
        <begin position="699"/>
        <end position="719"/>
    </location>
</feature>
<dbReference type="GO" id="GO:0000122">
    <property type="term" value="P:negative regulation of transcription by RNA polymerase II"/>
    <property type="evidence" value="ECO:0007669"/>
    <property type="project" value="TreeGrafter"/>
</dbReference>
<keyword evidence="8" id="KW-0539">Nucleus</keyword>
<feature type="region of interest" description="Disordered" evidence="9">
    <location>
        <begin position="1260"/>
        <end position="1281"/>
    </location>
</feature>
<evidence type="ECO:0000256" key="4">
    <source>
        <dbReference type="ARBA" id="ARBA00023015"/>
    </source>
</evidence>
<keyword evidence="2" id="KW-0863">Zinc-finger</keyword>
<dbReference type="InterPro" id="IPR035500">
    <property type="entry name" value="NHR-like_dom_sf"/>
</dbReference>
<feature type="compositionally biased region" description="Low complexity" evidence="9">
    <location>
        <begin position="605"/>
        <end position="619"/>
    </location>
</feature>
<feature type="region of interest" description="Disordered" evidence="9">
    <location>
        <begin position="57"/>
        <end position="124"/>
    </location>
</feature>
<keyword evidence="7" id="KW-0675">Receptor</keyword>
<dbReference type="InterPro" id="IPR001628">
    <property type="entry name" value="Znf_hrmn_rcpt"/>
</dbReference>
<keyword evidence="5" id="KW-0238">DNA-binding</keyword>
<dbReference type="InterPro" id="IPR000536">
    <property type="entry name" value="Nucl_hrmn_rcpt_lig-bd"/>
</dbReference>
<dbReference type="GO" id="GO:0030154">
    <property type="term" value="P:cell differentiation"/>
    <property type="evidence" value="ECO:0007669"/>
    <property type="project" value="TreeGrafter"/>
</dbReference>
<dbReference type="PROSITE" id="PS51843">
    <property type="entry name" value="NR_LBD"/>
    <property type="match status" value="1"/>
</dbReference>
<name>A0A4E0RUP0_FASHE</name>
<evidence type="ECO:0000256" key="6">
    <source>
        <dbReference type="ARBA" id="ARBA00023163"/>
    </source>
</evidence>
<feature type="region of interest" description="Disordered" evidence="9">
    <location>
        <begin position="959"/>
        <end position="990"/>
    </location>
</feature>
<evidence type="ECO:0000256" key="8">
    <source>
        <dbReference type="ARBA" id="ARBA00023242"/>
    </source>
</evidence>
<dbReference type="InterPro" id="IPR050234">
    <property type="entry name" value="Nuclear_hormone_rcpt_NR1"/>
</dbReference>
<dbReference type="CDD" id="cd07179">
    <property type="entry name" value="2DBD_NR_DBD2"/>
    <property type="match status" value="1"/>
</dbReference>
<evidence type="ECO:0000259" key="11">
    <source>
        <dbReference type="PROSITE" id="PS51843"/>
    </source>
</evidence>
<feature type="compositionally biased region" description="Polar residues" evidence="9">
    <location>
        <begin position="1271"/>
        <end position="1281"/>
    </location>
</feature>
<feature type="compositionally biased region" description="Polar residues" evidence="9">
    <location>
        <begin position="904"/>
        <end position="914"/>
    </location>
</feature>
<evidence type="ECO:0000259" key="10">
    <source>
        <dbReference type="PROSITE" id="PS51030"/>
    </source>
</evidence>
<accession>A0A4E0RUP0</accession>